<evidence type="ECO:0000313" key="1">
    <source>
        <dbReference type="EMBL" id="KAI0089246.1"/>
    </source>
</evidence>
<evidence type="ECO:0000313" key="2">
    <source>
        <dbReference type="Proteomes" id="UP001055072"/>
    </source>
</evidence>
<accession>A0ACB8U4X4</accession>
<dbReference type="EMBL" id="MU274911">
    <property type="protein sequence ID" value="KAI0089246.1"/>
    <property type="molecule type" value="Genomic_DNA"/>
</dbReference>
<gene>
    <name evidence="1" type="ORF">BDY19DRAFT_993463</name>
</gene>
<keyword evidence="2" id="KW-1185">Reference proteome</keyword>
<organism evidence="1 2">
    <name type="scientific">Irpex rosettiformis</name>
    <dbReference type="NCBI Taxonomy" id="378272"/>
    <lineage>
        <taxon>Eukaryota</taxon>
        <taxon>Fungi</taxon>
        <taxon>Dikarya</taxon>
        <taxon>Basidiomycota</taxon>
        <taxon>Agaricomycotina</taxon>
        <taxon>Agaricomycetes</taxon>
        <taxon>Polyporales</taxon>
        <taxon>Irpicaceae</taxon>
        <taxon>Irpex</taxon>
    </lineage>
</organism>
<comment type="caution">
    <text evidence="1">The sequence shown here is derived from an EMBL/GenBank/DDBJ whole genome shotgun (WGS) entry which is preliminary data.</text>
</comment>
<sequence>MSRPDGRAVDHEYPIFDPRDFPHNPQGLPSQGPYHGADLQRDLWSRREQPPPRDQAASRDTSPTTNSAAFYQFSTTALSSTQINSFVANQDGSRSLNGIPNIAPRMYNTGTALQNIGLGGGTGDREGWHSTSVINGTAVPGPGPAGAGSGVPMAGLSSVATGGHVGGVTMNSTVGNVPRHPQPVTSVTQAAPVTPAQNPPSSQPNLNFIRQHRSSPPRPFQPQPQPPAFSERERDTLRDAYLARQLQQQQASSPSSVSVANAQPSSLPSPTSAPAPPRSTLWWGELEPWMDEEYAKQVCGLMGWDPVNIKVPRPNPDPVTGRQANNPGYCFLTFPSQMHAASVLQHVNASGTNAVTMPNSSKPFTMNWASSVPTAPVPAPFSGPTISIPGAQNPQYPKEYSIFVGDLAPEVSNSDLVAVFRNPVLGLRNDREPRFIRPFLSCKSAKIMLDPVTGVSRGYGFVRFTDEADQQRALIEMHGLYCLSRPMRISPATAKFKPVPGVAGLDFSQLPFPQIVSQLSSMTEPMVQPSSVTAPAAPASTNKSVSAPLASTSGSNNSLSSTGGSAPSLSSTSSITSASTLASTPSDDILKASASVTSNAASVGSNSSVPPSISSGLAQQTQDQLMAQRYNIPEESWKHHAQARAILSNLIGPNGEQLTSSDPYNTTVFVGGLSPLISEETLRTFFAPFGDIHYVKVPVGKHCGFVQFVRKPDAERAIQKMQGFPIGGSRIRLSWGRSQYKAAQAAAQAAQAAALQAQAQYQVQMASQNTPTLTAEQALQLLEKFGISRLLNNASNLEGSNTNGAVGESPVNGNLTGNSHQGVQDTIQPVPTAADQAALDILVQHQFDAFGPSSFDSQHSSTQFGAPAFSPFSPDPSYLPEGAKNREGVSMSPGPGQEYASSTKGYSPWYSASQHDEKISSGSAGASGKVSPTSAIGSRPGSARAFGNFLSEQSSPFPPPNRASSRGENIIARPELTRKPSHPFPLPSQDRFGAQQQDFDAFHDLNGTFAGLNFGDHGVSWKHNDGAPTSS</sequence>
<protein>
    <submittedName>
        <fullName evidence="1">Uncharacterized protein</fullName>
    </submittedName>
</protein>
<reference evidence="1" key="1">
    <citation type="journal article" date="2021" name="Environ. Microbiol.">
        <title>Gene family expansions and transcriptome signatures uncover fungal adaptations to wood decay.</title>
        <authorList>
            <person name="Hage H."/>
            <person name="Miyauchi S."/>
            <person name="Viragh M."/>
            <person name="Drula E."/>
            <person name="Min B."/>
            <person name="Chaduli D."/>
            <person name="Navarro D."/>
            <person name="Favel A."/>
            <person name="Norest M."/>
            <person name="Lesage-Meessen L."/>
            <person name="Balint B."/>
            <person name="Merenyi Z."/>
            <person name="de Eugenio L."/>
            <person name="Morin E."/>
            <person name="Martinez A.T."/>
            <person name="Baldrian P."/>
            <person name="Stursova M."/>
            <person name="Martinez M.J."/>
            <person name="Novotny C."/>
            <person name="Magnuson J.K."/>
            <person name="Spatafora J.W."/>
            <person name="Maurice S."/>
            <person name="Pangilinan J."/>
            <person name="Andreopoulos W."/>
            <person name="LaButti K."/>
            <person name="Hundley H."/>
            <person name="Na H."/>
            <person name="Kuo A."/>
            <person name="Barry K."/>
            <person name="Lipzen A."/>
            <person name="Henrissat B."/>
            <person name="Riley R."/>
            <person name="Ahrendt S."/>
            <person name="Nagy L.G."/>
            <person name="Grigoriev I.V."/>
            <person name="Martin F."/>
            <person name="Rosso M.N."/>
        </authorList>
    </citation>
    <scope>NUCLEOTIDE SEQUENCE</scope>
    <source>
        <strain evidence="1">CBS 384.51</strain>
    </source>
</reference>
<dbReference type="Proteomes" id="UP001055072">
    <property type="component" value="Unassembled WGS sequence"/>
</dbReference>
<name>A0ACB8U4X4_9APHY</name>
<proteinExistence type="predicted"/>